<dbReference type="EMBL" id="SMKE01000229">
    <property type="protein sequence ID" value="TDB97491.1"/>
    <property type="molecule type" value="Genomic_DNA"/>
</dbReference>
<reference evidence="2 3" key="1">
    <citation type="submission" date="2019-02" db="EMBL/GenBank/DDBJ databases">
        <title>Draft genome sequences of novel Actinobacteria.</title>
        <authorList>
            <person name="Sahin N."/>
            <person name="Ay H."/>
            <person name="Saygin H."/>
        </authorList>
    </citation>
    <scope>NUCLEOTIDE SEQUENCE [LARGE SCALE GENOMIC DNA]</scope>
    <source>
        <strain evidence="2 3">JCM 30529</strain>
    </source>
</reference>
<keyword evidence="3" id="KW-1185">Reference proteome</keyword>
<protein>
    <submittedName>
        <fullName evidence="2">Flavoprotein</fullName>
    </submittedName>
</protein>
<dbReference type="SUPFAM" id="SSF52507">
    <property type="entry name" value="Homo-oligomeric flavin-containing Cys decarboxylases, HFCD"/>
    <property type="match status" value="1"/>
</dbReference>
<proteinExistence type="predicted"/>
<evidence type="ECO:0000259" key="1">
    <source>
        <dbReference type="Pfam" id="PF02441"/>
    </source>
</evidence>
<dbReference type="Pfam" id="PF02441">
    <property type="entry name" value="Flavoprotein"/>
    <property type="match status" value="1"/>
</dbReference>
<organism evidence="2 3">
    <name type="scientific">Micromonospora fluostatini</name>
    <dbReference type="NCBI Taxonomy" id="1629071"/>
    <lineage>
        <taxon>Bacteria</taxon>
        <taxon>Bacillati</taxon>
        <taxon>Actinomycetota</taxon>
        <taxon>Actinomycetes</taxon>
        <taxon>Micromonosporales</taxon>
        <taxon>Micromonosporaceae</taxon>
        <taxon>Micromonospora</taxon>
    </lineage>
</organism>
<dbReference type="PANTHER" id="PTHR14359">
    <property type="entry name" value="HOMO-OLIGOMERIC FLAVIN CONTAINING CYS DECARBOXYLASE FAMILY"/>
    <property type="match status" value="1"/>
</dbReference>
<name>A0ABY2DHR7_9ACTN</name>
<dbReference type="InterPro" id="IPR003382">
    <property type="entry name" value="Flavoprotein"/>
</dbReference>
<dbReference type="PANTHER" id="PTHR14359:SF6">
    <property type="entry name" value="PHOSPHOPANTOTHENOYLCYSTEINE DECARBOXYLASE"/>
    <property type="match status" value="1"/>
</dbReference>
<dbReference type="Proteomes" id="UP000295626">
    <property type="component" value="Unassembled WGS sequence"/>
</dbReference>
<evidence type="ECO:0000313" key="2">
    <source>
        <dbReference type="EMBL" id="TDB97491.1"/>
    </source>
</evidence>
<evidence type="ECO:0000313" key="3">
    <source>
        <dbReference type="Proteomes" id="UP000295626"/>
    </source>
</evidence>
<sequence>MTSHANPVLLLVVTAAPPAAQIGQLVAKLLDDHWDVTVVATPTALSWIDPDALAHQTGHPVRSQASQPGEPKSLPRADAIAVVPATFNTINKWSSGINDTLALGILNEALAEPVPIVAAPYAKAALSSHPAFPRNLQTLQNAGVDLIPNEAIRPATPDDPFHWDIVIDRLRQCRPTA</sequence>
<comment type="caution">
    <text evidence="2">The sequence shown here is derived from an EMBL/GenBank/DDBJ whole genome shotgun (WGS) entry which is preliminary data.</text>
</comment>
<dbReference type="Gene3D" id="3.40.50.1950">
    <property type="entry name" value="Flavin prenyltransferase-like"/>
    <property type="match status" value="1"/>
</dbReference>
<feature type="domain" description="Flavoprotein" evidence="1">
    <location>
        <begin position="9"/>
        <end position="139"/>
    </location>
</feature>
<gene>
    <name evidence="2" type="ORF">E1091_08410</name>
</gene>
<dbReference type="InterPro" id="IPR036551">
    <property type="entry name" value="Flavin_trans-like"/>
</dbReference>
<accession>A0ABY2DHR7</accession>